<dbReference type="Pfam" id="PF13561">
    <property type="entry name" value="adh_short_C2"/>
    <property type="match status" value="1"/>
</dbReference>
<feature type="region of interest" description="Disordered" evidence="1">
    <location>
        <begin position="1"/>
        <end position="42"/>
    </location>
</feature>
<evidence type="ECO:0000313" key="3">
    <source>
        <dbReference type="Proteomes" id="UP001235547"/>
    </source>
</evidence>
<accession>A0ABY8CWP6</accession>
<evidence type="ECO:0000313" key="2">
    <source>
        <dbReference type="EMBL" id="WEX81760.1"/>
    </source>
</evidence>
<evidence type="ECO:0000256" key="1">
    <source>
        <dbReference type="SAM" id="MobiDB-lite"/>
    </source>
</evidence>
<dbReference type="InterPro" id="IPR002347">
    <property type="entry name" value="SDR_fam"/>
</dbReference>
<feature type="compositionally biased region" description="Basic and acidic residues" evidence="1">
    <location>
        <begin position="1"/>
        <end position="34"/>
    </location>
</feature>
<dbReference type="Proteomes" id="UP001235547">
    <property type="component" value="Chromosome 2"/>
</dbReference>
<proteinExistence type="predicted"/>
<name>A0ABY8CWP6_9HYPH</name>
<gene>
    <name evidence="2" type="ORF">PYH38_000693</name>
</gene>
<dbReference type="EMBL" id="CP120370">
    <property type="protein sequence ID" value="WEX81760.1"/>
    <property type="molecule type" value="Genomic_DNA"/>
</dbReference>
<keyword evidence="3" id="KW-1185">Reference proteome</keyword>
<dbReference type="SUPFAM" id="SSF51735">
    <property type="entry name" value="NAD(P)-binding Rossmann-fold domains"/>
    <property type="match status" value="1"/>
</dbReference>
<protein>
    <submittedName>
        <fullName evidence="2">SDR family oxidoreductase</fullName>
    </submittedName>
</protein>
<organism evidence="2 3">
    <name type="scientific">Sinorhizobium numidicum</name>
    <dbReference type="NCBI Taxonomy" id="680248"/>
    <lineage>
        <taxon>Bacteria</taxon>
        <taxon>Pseudomonadati</taxon>
        <taxon>Pseudomonadota</taxon>
        <taxon>Alphaproteobacteria</taxon>
        <taxon>Hyphomicrobiales</taxon>
        <taxon>Rhizobiaceae</taxon>
        <taxon>Sinorhizobium/Ensifer group</taxon>
        <taxon>Sinorhizobium</taxon>
    </lineage>
</organism>
<reference evidence="2 3" key="1">
    <citation type="submission" date="2023-03" db="EMBL/GenBank/DDBJ databases">
        <authorList>
            <person name="Kaur S."/>
            <person name="Espinosa-Saiz D."/>
            <person name="Velazquez E."/>
            <person name="Menendez E."/>
            <person name="diCenzo G.C."/>
        </authorList>
    </citation>
    <scope>NUCLEOTIDE SEQUENCE [LARGE SCALE GENOMIC DNA]</scope>
    <source>
        <strain evidence="2 3">LMG 27395</strain>
    </source>
</reference>
<dbReference type="InterPro" id="IPR036291">
    <property type="entry name" value="NAD(P)-bd_dom_sf"/>
</dbReference>
<sequence length="78" mass="8344">MPGSHDTERMEQLLEKTARARSISLEEARAEEHAQNPTGRVGTTSEFGAAAAFLCSQYAGYIVGQNLLLDGGAFNSTL</sequence>
<dbReference type="Gene3D" id="3.40.50.720">
    <property type="entry name" value="NAD(P)-binding Rossmann-like Domain"/>
    <property type="match status" value="1"/>
</dbReference>